<proteinExistence type="inferred from homology"/>
<dbReference type="Gene3D" id="3.30.160.390">
    <property type="entry name" value="Integrase, DNA-binding domain"/>
    <property type="match status" value="1"/>
</dbReference>
<dbReference type="SUPFAM" id="SSF56349">
    <property type="entry name" value="DNA breaking-rejoining enzymes"/>
    <property type="match status" value="1"/>
</dbReference>
<organism evidence="6 7">
    <name type="scientific">Arsukibacterium ikkense</name>
    <dbReference type="NCBI Taxonomy" id="336831"/>
    <lineage>
        <taxon>Bacteria</taxon>
        <taxon>Pseudomonadati</taxon>
        <taxon>Pseudomonadota</taxon>
        <taxon>Gammaproteobacteria</taxon>
        <taxon>Chromatiales</taxon>
        <taxon>Chromatiaceae</taxon>
        <taxon>Arsukibacterium</taxon>
    </lineage>
</organism>
<dbReference type="Proteomes" id="UP000034228">
    <property type="component" value="Unassembled WGS sequence"/>
</dbReference>
<feature type="domain" description="Tyr recombinase" evidence="5">
    <location>
        <begin position="203"/>
        <end position="385"/>
    </location>
</feature>
<dbReference type="GO" id="GO:0006310">
    <property type="term" value="P:DNA recombination"/>
    <property type="evidence" value="ECO:0007669"/>
    <property type="project" value="UniProtKB-KW"/>
</dbReference>
<dbReference type="InterPro" id="IPR050808">
    <property type="entry name" value="Phage_Integrase"/>
</dbReference>
<dbReference type="EMBL" id="LAHO01000007">
    <property type="protein sequence ID" value="KKO45783.1"/>
    <property type="molecule type" value="Genomic_DNA"/>
</dbReference>
<evidence type="ECO:0000259" key="5">
    <source>
        <dbReference type="PROSITE" id="PS51898"/>
    </source>
</evidence>
<keyword evidence="4" id="KW-0233">DNA recombination</keyword>
<dbReference type="PANTHER" id="PTHR30629:SF2">
    <property type="entry name" value="PROPHAGE INTEGRASE INTS-RELATED"/>
    <property type="match status" value="1"/>
</dbReference>
<name>A0A0M2V9D5_9GAMM</name>
<comment type="similarity">
    <text evidence="1">Belongs to the 'phage' integrase family.</text>
</comment>
<dbReference type="InterPro" id="IPR002104">
    <property type="entry name" value="Integrase_catalytic"/>
</dbReference>
<dbReference type="Pfam" id="PF13356">
    <property type="entry name" value="Arm-DNA-bind_3"/>
    <property type="match status" value="1"/>
</dbReference>
<dbReference type="GO" id="GO:0015074">
    <property type="term" value="P:DNA integration"/>
    <property type="evidence" value="ECO:0007669"/>
    <property type="project" value="UniProtKB-KW"/>
</dbReference>
<evidence type="ECO:0000313" key="6">
    <source>
        <dbReference type="EMBL" id="KKO45783.1"/>
    </source>
</evidence>
<dbReference type="PROSITE" id="PS51898">
    <property type="entry name" value="TYR_RECOMBINASE"/>
    <property type="match status" value="1"/>
</dbReference>
<dbReference type="PATRIC" id="fig|336831.14.peg.2715"/>
<dbReference type="InterPro" id="IPR053876">
    <property type="entry name" value="Phage_int_M"/>
</dbReference>
<dbReference type="PANTHER" id="PTHR30629">
    <property type="entry name" value="PROPHAGE INTEGRASE"/>
    <property type="match status" value="1"/>
</dbReference>
<evidence type="ECO:0000313" key="7">
    <source>
        <dbReference type="Proteomes" id="UP000034228"/>
    </source>
</evidence>
<dbReference type="AlphaFoldDB" id="A0A0M2V9D5"/>
<dbReference type="RefSeq" id="WP_046557301.1">
    <property type="nucleotide sequence ID" value="NZ_LAHO01000007.1"/>
</dbReference>
<dbReference type="InterPro" id="IPR038488">
    <property type="entry name" value="Integrase_DNA-bd_sf"/>
</dbReference>
<evidence type="ECO:0000256" key="2">
    <source>
        <dbReference type="ARBA" id="ARBA00022908"/>
    </source>
</evidence>
<accession>A0A0M2V9D5</accession>
<dbReference type="Pfam" id="PF22022">
    <property type="entry name" value="Phage_int_M"/>
    <property type="match status" value="1"/>
</dbReference>
<keyword evidence="7" id="KW-1185">Reference proteome</keyword>
<protein>
    <recommendedName>
        <fullName evidence="5">Tyr recombinase domain-containing protein</fullName>
    </recommendedName>
</protein>
<dbReference type="Gene3D" id="1.10.443.10">
    <property type="entry name" value="Intergrase catalytic core"/>
    <property type="match status" value="1"/>
</dbReference>
<dbReference type="InterPro" id="IPR011010">
    <property type="entry name" value="DNA_brk_join_enz"/>
</dbReference>
<dbReference type="InterPro" id="IPR010998">
    <property type="entry name" value="Integrase_recombinase_N"/>
</dbReference>
<dbReference type="CDD" id="cd00801">
    <property type="entry name" value="INT_P4_C"/>
    <property type="match status" value="1"/>
</dbReference>
<keyword evidence="2" id="KW-0229">DNA integration</keyword>
<evidence type="ECO:0000256" key="3">
    <source>
        <dbReference type="ARBA" id="ARBA00023125"/>
    </source>
</evidence>
<dbReference type="OrthoDB" id="9795573at2"/>
<comment type="caution">
    <text evidence="6">The sequence shown here is derived from an EMBL/GenBank/DDBJ whole genome shotgun (WGS) entry which is preliminary data.</text>
</comment>
<evidence type="ECO:0000256" key="1">
    <source>
        <dbReference type="ARBA" id="ARBA00008857"/>
    </source>
</evidence>
<dbReference type="Gene3D" id="1.10.150.130">
    <property type="match status" value="1"/>
</dbReference>
<evidence type="ECO:0000256" key="4">
    <source>
        <dbReference type="ARBA" id="ARBA00023172"/>
    </source>
</evidence>
<dbReference type="STRING" id="336831.WG68_08690"/>
<dbReference type="GO" id="GO:0003677">
    <property type="term" value="F:DNA binding"/>
    <property type="evidence" value="ECO:0007669"/>
    <property type="project" value="UniProtKB-KW"/>
</dbReference>
<dbReference type="InterPro" id="IPR025166">
    <property type="entry name" value="Integrase_DNA_bind_dom"/>
</dbReference>
<dbReference type="Pfam" id="PF00589">
    <property type="entry name" value="Phage_integrase"/>
    <property type="match status" value="1"/>
</dbReference>
<gene>
    <name evidence="6" type="ORF">WG68_08690</name>
</gene>
<dbReference type="InterPro" id="IPR013762">
    <property type="entry name" value="Integrase-like_cat_sf"/>
</dbReference>
<keyword evidence="3" id="KW-0238">DNA-binding</keyword>
<sequence length="396" mass="44891">MALTEQQVAALEIKNKDYKVSDEKGLQLLVKANGKKFWRLRYWIASKEKTLSLGKYPEVTLNDARAEQQEALALLARGVDPSLNRQLKKTISPHAELDSFEGVSREWFCVRMGNKSATHQKRTQSILDNHLLPVLGRYTISELTPVMVLEALRRIEKTGAIETAHRAKNIASLIFRFGIVTERCERDPADALRGALQIAKKSHHAAIVDPKELGMFLRALDDSRGCFQVAAALKLAVLFFCRPGELCSLRWEFINFDKRLIEFNASKTNQPHIIPICEQALVILRELQSIAAGSPFVFASPRAKTRPISMDALRVRMRGMGFSKDEVTTHGFRATARTLLDEELGYSSDWIEHQLAHTVRDPNGRAYNRTKHLPQRIEMMQGWADYLDRLKSGSIK</sequence>
<reference evidence="6 7" key="1">
    <citation type="submission" date="2015-03" db="EMBL/GenBank/DDBJ databases">
        <title>Draft genome sequences of two protease-producing strains of Arsukibacterium isolated from two cold and alkaline environments.</title>
        <authorList>
            <person name="Lylloff J.E."/>
            <person name="Skov L.B."/>
            <person name="Jepsen M."/>
            <person name="Hallin P.F."/>
            <person name="Sorensen S.J."/>
            <person name="Stougaard P."/>
            <person name="Glaring M.A."/>
        </authorList>
    </citation>
    <scope>NUCLEOTIDE SEQUENCE [LARGE SCALE GENOMIC DNA]</scope>
    <source>
        <strain evidence="6 7">GCM72</strain>
    </source>
</reference>